<keyword evidence="2" id="KW-1185">Reference proteome</keyword>
<dbReference type="RefSeq" id="WP_425561099.1">
    <property type="nucleotide sequence ID" value="NZ_BAAANL010000004.1"/>
</dbReference>
<organism evidence="1 2">
    <name type="scientific">Myceligenerans crystallogenes</name>
    <dbReference type="NCBI Taxonomy" id="316335"/>
    <lineage>
        <taxon>Bacteria</taxon>
        <taxon>Bacillati</taxon>
        <taxon>Actinomycetota</taxon>
        <taxon>Actinomycetes</taxon>
        <taxon>Micrococcales</taxon>
        <taxon>Promicromonosporaceae</taxon>
        <taxon>Myceligenerans</taxon>
    </lineage>
</organism>
<evidence type="ECO:0008006" key="3">
    <source>
        <dbReference type="Google" id="ProtNLM"/>
    </source>
</evidence>
<reference evidence="1 2" key="1">
    <citation type="journal article" date="2019" name="Int. J. Syst. Evol. Microbiol.">
        <title>The Global Catalogue of Microorganisms (GCM) 10K type strain sequencing project: providing services to taxonomists for standard genome sequencing and annotation.</title>
        <authorList>
            <consortium name="The Broad Institute Genomics Platform"/>
            <consortium name="The Broad Institute Genome Sequencing Center for Infectious Disease"/>
            <person name="Wu L."/>
            <person name="Ma J."/>
        </authorList>
    </citation>
    <scope>NUCLEOTIDE SEQUENCE [LARGE SCALE GENOMIC DNA]</scope>
    <source>
        <strain evidence="1 2">JCM 14326</strain>
    </source>
</reference>
<sequence>MRLHNSARKHFSRDRLNEAAVLSAARSPAYKAPLDDEDDPRRWLWIGFDDSGRALELVVLVFDSGEELIIHAMKARRQYLDLL</sequence>
<name>A0ABN2NDF7_9MICO</name>
<protein>
    <recommendedName>
        <fullName evidence="3">Toxin</fullName>
    </recommendedName>
</protein>
<evidence type="ECO:0000313" key="1">
    <source>
        <dbReference type="EMBL" id="GAA1863877.1"/>
    </source>
</evidence>
<dbReference type="EMBL" id="BAAANL010000004">
    <property type="protein sequence ID" value="GAA1863877.1"/>
    <property type="molecule type" value="Genomic_DNA"/>
</dbReference>
<comment type="caution">
    <text evidence="1">The sequence shown here is derived from an EMBL/GenBank/DDBJ whole genome shotgun (WGS) entry which is preliminary data.</text>
</comment>
<evidence type="ECO:0000313" key="2">
    <source>
        <dbReference type="Proteomes" id="UP001501094"/>
    </source>
</evidence>
<gene>
    <name evidence="1" type="ORF">GCM10009751_22370</name>
</gene>
<proteinExistence type="predicted"/>
<dbReference type="Proteomes" id="UP001501094">
    <property type="component" value="Unassembled WGS sequence"/>
</dbReference>
<accession>A0ABN2NDF7</accession>